<feature type="transmembrane region" description="Helical" evidence="2">
    <location>
        <begin position="204"/>
        <end position="223"/>
    </location>
</feature>
<keyword evidence="2" id="KW-0812">Transmembrane</keyword>
<evidence type="ECO:0000256" key="2">
    <source>
        <dbReference type="SAM" id="Phobius"/>
    </source>
</evidence>
<keyword evidence="2" id="KW-1133">Transmembrane helix</keyword>
<feature type="transmembrane region" description="Helical" evidence="2">
    <location>
        <begin position="289"/>
        <end position="306"/>
    </location>
</feature>
<feature type="domain" description="EamA" evidence="3">
    <location>
        <begin position="19"/>
        <end position="160"/>
    </location>
</feature>
<dbReference type="InterPro" id="IPR037185">
    <property type="entry name" value="EmrE-like"/>
</dbReference>
<evidence type="ECO:0000256" key="1">
    <source>
        <dbReference type="ARBA" id="ARBA00007362"/>
    </source>
</evidence>
<feature type="transmembrane region" description="Helical" evidence="2">
    <location>
        <begin position="51"/>
        <end position="70"/>
    </location>
</feature>
<keyword evidence="5" id="KW-1185">Reference proteome</keyword>
<feature type="transmembrane region" description="Helical" evidence="2">
    <location>
        <begin position="263"/>
        <end position="283"/>
    </location>
</feature>
<evidence type="ECO:0000313" key="5">
    <source>
        <dbReference type="Proteomes" id="UP000667802"/>
    </source>
</evidence>
<dbReference type="RefSeq" id="WP_208353706.1">
    <property type="nucleotide sequence ID" value="NZ_JAALHA020000028.1"/>
</dbReference>
<feature type="transmembrane region" description="Helical" evidence="2">
    <location>
        <begin position="235"/>
        <end position="256"/>
    </location>
</feature>
<dbReference type="SUPFAM" id="SSF103481">
    <property type="entry name" value="Multidrug resistance efflux transporter EmrE"/>
    <property type="match status" value="2"/>
</dbReference>
<reference evidence="5" key="1">
    <citation type="journal article" date="2021" name="Science">
        <title>Hunting the eagle killer: A cyanobacterial neurotoxin causes vacuolar myelinopathy.</title>
        <authorList>
            <person name="Breinlinger S."/>
            <person name="Phillips T.J."/>
            <person name="Haram B.N."/>
            <person name="Mares J."/>
            <person name="Martinez Yerena J.A."/>
            <person name="Hrouzek P."/>
            <person name="Sobotka R."/>
            <person name="Henderson W.M."/>
            <person name="Schmieder P."/>
            <person name="Williams S.M."/>
            <person name="Lauderdale J.D."/>
            <person name="Wilde H.D."/>
            <person name="Gerrin W."/>
            <person name="Kust A."/>
            <person name="Washington J.W."/>
            <person name="Wagner C."/>
            <person name="Geier B."/>
            <person name="Liebeke M."/>
            <person name="Enke H."/>
            <person name="Niedermeyer T.H.J."/>
            <person name="Wilde S.B."/>
        </authorList>
    </citation>
    <scope>NUCLEOTIDE SEQUENCE [LARGE SCALE GENOMIC DNA]</scope>
    <source>
        <strain evidence="5">Thurmond2011</strain>
    </source>
</reference>
<comment type="caution">
    <text evidence="4">The sequence shown here is derived from an EMBL/GenBank/DDBJ whole genome shotgun (WGS) entry which is preliminary data.</text>
</comment>
<dbReference type="InterPro" id="IPR000620">
    <property type="entry name" value="EamA_dom"/>
</dbReference>
<organism evidence="4 5">
    <name type="scientific">Aetokthonos hydrillicola Thurmond2011</name>
    <dbReference type="NCBI Taxonomy" id="2712845"/>
    <lineage>
        <taxon>Bacteria</taxon>
        <taxon>Bacillati</taxon>
        <taxon>Cyanobacteriota</taxon>
        <taxon>Cyanophyceae</taxon>
        <taxon>Nostocales</taxon>
        <taxon>Hapalosiphonaceae</taxon>
        <taxon>Aetokthonos</taxon>
    </lineage>
</organism>
<feature type="transmembrane region" description="Helical" evidence="2">
    <location>
        <begin position="144"/>
        <end position="162"/>
    </location>
</feature>
<dbReference type="GO" id="GO:0016020">
    <property type="term" value="C:membrane"/>
    <property type="evidence" value="ECO:0007669"/>
    <property type="project" value="InterPro"/>
</dbReference>
<accession>A0AAP5MDU5</accession>
<keyword evidence="2" id="KW-0472">Membrane</keyword>
<proteinExistence type="inferred from homology"/>
<feature type="transmembrane region" description="Helical" evidence="2">
    <location>
        <begin position="174"/>
        <end position="192"/>
    </location>
</feature>
<feature type="domain" description="EamA" evidence="3">
    <location>
        <begin position="174"/>
        <end position="306"/>
    </location>
</feature>
<feature type="transmembrane region" description="Helical" evidence="2">
    <location>
        <begin position="90"/>
        <end position="110"/>
    </location>
</feature>
<dbReference type="Gene3D" id="1.10.3730.20">
    <property type="match status" value="1"/>
</dbReference>
<comment type="similarity">
    <text evidence="1">Belongs to the EamA transporter family.</text>
</comment>
<protein>
    <submittedName>
        <fullName evidence="4">DMT family transporter</fullName>
    </submittedName>
</protein>
<dbReference type="AlphaFoldDB" id="A0AAP5MDU5"/>
<dbReference type="PANTHER" id="PTHR22911:SF76">
    <property type="entry name" value="EAMA DOMAIN-CONTAINING PROTEIN"/>
    <property type="match status" value="1"/>
</dbReference>
<dbReference type="Proteomes" id="UP000667802">
    <property type="component" value="Unassembled WGS sequence"/>
</dbReference>
<evidence type="ECO:0000313" key="4">
    <source>
        <dbReference type="EMBL" id="MDR9899839.1"/>
    </source>
</evidence>
<gene>
    <name evidence="4" type="ORF">G7B40_035575</name>
</gene>
<feature type="transmembrane region" description="Helical" evidence="2">
    <location>
        <begin position="20"/>
        <end position="39"/>
    </location>
</feature>
<dbReference type="PANTHER" id="PTHR22911">
    <property type="entry name" value="ACYL-MALONYL CONDENSING ENZYME-RELATED"/>
    <property type="match status" value="1"/>
</dbReference>
<dbReference type="EMBL" id="JAALHA020000028">
    <property type="protein sequence ID" value="MDR9899839.1"/>
    <property type="molecule type" value="Genomic_DNA"/>
</dbReference>
<evidence type="ECO:0000259" key="3">
    <source>
        <dbReference type="Pfam" id="PF00892"/>
    </source>
</evidence>
<name>A0AAP5MDU5_9CYAN</name>
<feature type="transmembrane region" description="Helical" evidence="2">
    <location>
        <begin position="116"/>
        <end position="137"/>
    </location>
</feature>
<dbReference type="Pfam" id="PF00892">
    <property type="entry name" value="EamA"/>
    <property type="match status" value="2"/>
</dbReference>
<sequence length="327" mass="36411">MTDQIEIANQQSDSKITGAIIASFVAVGVFGIVPILIRLSENEISPNTTMFNRFWIAAVIFGLWQELSLVRQRLLGQQFITKQSFDNKQILLLLLTGVFFFATQILWAWSLTQTSVANSALIHSLTPFFTALGGYLLFNQRFGYKFLAGLAIAFVGTIVLGLEDLQVTTIKLQGDLLALFSALFWSAYLLTIEKLRIQLTAINILTWVYRITTLLFMLILFTTRDEWFPHSVSGWLDILALALTLILANGLVAYSLKYLSSSLISTINLLDPVVTAFLAWVVFAEALSSLNLIAFAVIILGIYLTLTSDKGIEHETNELSLEPSDQV</sequence>